<reference evidence="1 2" key="1">
    <citation type="submission" date="2020-08" db="EMBL/GenBank/DDBJ databases">
        <title>Genomic Encyclopedia of Type Strains, Phase IV (KMG-IV): sequencing the most valuable type-strain genomes for metagenomic binning, comparative biology and taxonomic classification.</title>
        <authorList>
            <person name="Goeker M."/>
        </authorList>
    </citation>
    <scope>NUCLEOTIDE SEQUENCE [LARGE SCALE GENOMIC DNA]</scope>
    <source>
        <strain evidence="1 2">DSM 103462</strain>
    </source>
</reference>
<dbReference type="AlphaFoldDB" id="A0A7W8GA41"/>
<protein>
    <submittedName>
        <fullName evidence="1">Uncharacterized protein</fullName>
    </submittedName>
</protein>
<proteinExistence type="predicted"/>
<accession>A0A7W8GA41</accession>
<sequence length="58" mass="6586">MEKVLFKNNCHTGLAMPKIFHIIRFAIRPNLSYFLKSITQKISSLVKTSPLGFASFEA</sequence>
<evidence type="ECO:0000313" key="1">
    <source>
        <dbReference type="EMBL" id="MBB5226491.1"/>
    </source>
</evidence>
<evidence type="ECO:0000313" key="2">
    <source>
        <dbReference type="Proteomes" id="UP000518887"/>
    </source>
</evidence>
<organism evidence="1 2">
    <name type="scientific">Treponema ruminis</name>
    <dbReference type="NCBI Taxonomy" id="744515"/>
    <lineage>
        <taxon>Bacteria</taxon>
        <taxon>Pseudomonadati</taxon>
        <taxon>Spirochaetota</taxon>
        <taxon>Spirochaetia</taxon>
        <taxon>Spirochaetales</taxon>
        <taxon>Treponemataceae</taxon>
        <taxon>Treponema</taxon>
    </lineage>
</organism>
<dbReference type="Proteomes" id="UP000518887">
    <property type="component" value="Unassembled WGS sequence"/>
</dbReference>
<name>A0A7W8GA41_9SPIR</name>
<gene>
    <name evidence="1" type="ORF">HNP76_001864</name>
</gene>
<dbReference type="RefSeq" id="WP_184659796.1">
    <property type="nucleotide sequence ID" value="NZ_CP031518.1"/>
</dbReference>
<dbReference type="EMBL" id="JACHFQ010000005">
    <property type="protein sequence ID" value="MBB5226491.1"/>
    <property type="molecule type" value="Genomic_DNA"/>
</dbReference>
<comment type="caution">
    <text evidence="1">The sequence shown here is derived from an EMBL/GenBank/DDBJ whole genome shotgun (WGS) entry which is preliminary data.</text>
</comment>
<keyword evidence="2" id="KW-1185">Reference proteome</keyword>